<protein>
    <submittedName>
        <fullName evidence="2">Uncharacterized protein</fullName>
    </submittedName>
</protein>
<keyword evidence="3" id="KW-1185">Reference proteome</keyword>
<evidence type="ECO:0000313" key="2">
    <source>
        <dbReference type="EMBL" id="RNA27379.1"/>
    </source>
</evidence>
<keyword evidence="1" id="KW-0732">Signal</keyword>
<feature type="signal peptide" evidence="1">
    <location>
        <begin position="1"/>
        <end position="23"/>
    </location>
</feature>
<dbReference type="AlphaFoldDB" id="A0A3M7RV92"/>
<dbReference type="EMBL" id="REGN01002552">
    <property type="protein sequence ID" value="RNA27379.1"/>
    <property type="molecule type" value="Genomic_DNA"/>
</dbReference>
<evidence type="ECO:0000313" key="3">
    <source>
        <dbReference type="Proteomes" id="UP000276133"/>
    </source>
</evidence>
<feature type="chain" id="PRO_5018102110" evidence="1">
    <location>
        <begin position="24"/>
        <end position="60"/>
    </location>
</feature>
<evidence type="ECO:0000256" key="1">
    <source>
        <dbReference type="SAM" id="SignalP"/>
    </source>
</evidence>
<reference evidence="2 3" key="1">
    <citation type="journal article" date="2018" name="Sci. Rep.">
        <title>Genomic signatures of local adaptation to the degree of environmental predictability in rotifers.</title>
        <authorList>
            <person name="Franch-Gras L."/>
            <person name="Hahn C."/>
            <person name="Garcia-Roger E.M."/>
            <person name="Carmona M.J."/>
            <person name="Serra M."/>
            <person name="Gomez A."/>
        </authorList>
    </citation>
    <scope>NUCLEOTIDE SEQUENCE [LARGE SCALE GENOMIC DNA]</scope>
    <source>
        <strain evidence="2">HYR1</strain>
    </source>
</reference>
<gene>
    <name evidence="2" type="ORF">BpHYR1_003532</name>
</gene>
<dbReference type="Proteomes" id="UP000276133">
    <property type="component" value="Unassembled WGS sequence"/>
</dbReference>
<organism evidence="2 3">
    <name type="scientific">Brachionus plicatilis</name>
    <name type="common">Marine rotifer</name>
    <name type="synonym">Brachionus muelleri</name>
    <dbReference type="NCBI Taxonomy" id="10195"/>
    <lineage>
        <taxon>Eukaryota</taxon>
        <taxon>Metazoa</taxon>
        <taxon>Spiralia</taxon>
        <taxon>Gnathifera</taxon>
        <taxon>Rotifera</taxon>
        <taxon>Eurotatoria</taxon>
        <taxon>Monogononta</taxon>
        <taxon>Pseudotrocha</taxon>
        <taxon>Ploima</taxon>
        <taxon>Brachionidae</taxon>
        <taxon>Brachionus</taxon>
    </lineage>
</organism>
<name>A0A3M7RV92_BRAPC</name>
<comment type="caution">
    <text evidence="2">The sequence shown here is derived from an EMBL/GenBank/DDBJ whole genome shotgun (WGS) entry which is preliminary data.</text>
</comment>
<proteinExistence type="predicted"/>
<sequence length="60" mass="7307">MYPILKFFTQFAILSLNSILVHLSQKPRTGIVCIKDKLWFTYQTRPSFSTIESWYWYRNK</sequence>
<accession>A0A3M7RV92</accession>